<gene>
    <name evidence="1" type="ORF">HMI49_13870</name>
</gene>
<accession>A0A7Y4KI90</accession>
<dbReference type="EMBL" id="JABFJV010000064">
    <property type="protein sequence ID" value="NOK34285.1"/>
    <property type="molecule type" value="Genomic_DNA"/>
</dbReference>
<protein>
    <submittedName>
        <fullName evidence="1">Uncharacterized protein</fullName>
    </submittedName>
</protein>
<dbReference type="Proteomes" id="UP000563426">
    <property type="component" value="Unassembled WGS sequence"/>
</dbReference>
<reference evidence="1 2" key="1">
    <citation type="submission" date="2020-05" db="EMBL/GenBank/DDBJ databases">
        <authorList>
            <person name="Whitworth D."/>
        </authorList>
    </citation>
    <scope>NUCLEOTIDE SEQUENCE [LARGE SCALE GENOMIC DNA]</scope>
    <source>
        <strain evidence="1 2">AB043B</strain>
    </source>
</reference>
<dbReference type="RefSeq" id="WP_171435253.1">
    <property type="nucleotide sequence ID" value="NZ_JABFJV010000064.1"/>
</dbReference>
<evidence type="ECO:0000313" key="1">
    <source>
        <dbReference type="EMBL" id="NOK34285.1"/>
    </source>
</evidence>
<name>A0A7Y4KI90_9BACT</name>
<organism evidence="1 2">
    <name type="scientific">Corallococcus exercitus</name>
    <dbReference type="NCBI Taxonomy" id="2316736"/>
    <lineage>
        <taxon>Bacteria</taxon>
        <taxon>Pseudomonadati</taxon>
        <taxon>Myxococcota</taxon>
        <taxon>Myxococcia</taxon>
        <taxon>Myxococcales</taxon>
        <taxon>Cystobacterineae</taxon>
        <taxon>Myxococcaceae</taxon>
        <taxon>Corallococcus</taxon>
    </lineage>
</organism>
<dbReference type="AlphaFoldDB" id="A0A7Y4KI90"/>
<evidence type="ECO:0000313" key="2">
    <source>
        <dbReference type="Proteomes" id="UP000563426"/>
    </source>
</evidence>
<keyword evidence="2" id="KW-1185">Reference proteome</keyword>
<proteinExistence type="predicted"/>
<sequence length="255" mass="26961">MARAIGLAAAVLCLSACGDGPDVYALSFSLHSNRVRAAREPVPPPEYSFESADGVTFHVDSAFITLFDVRLELPPGVRCAEYQDALSPRMTCEDAMEGQPGRLTVASPLELDLRQGLTVAGGGLPIPPGVYPRIEARLRPGTPTEPSFRSRSSFTWQGQPHVLELDFQSDAALRFEPRGSLDFASAEHGSGLLGWLLVDAWLGETPVGACLASGDLPLTGNLLRLETGQGACAGAAEQVRGNIEASGMMGLSPRS</sequence>
<comment type="caution">
    <text evidence="1">The sequence shown here is derived from an EMBL/GenBank/DDBJ whole genome shotgun (WGS) entry which is preliminary data.</text>
</comment>